<name>A0AAV9SDC8_9TELE</name>
<organism evidence="3 4">
    <name type="scientific">Crenichthys baileyi</name>
    <name type="common">White River springfish</name>
    <dbReference type="NCBI Taxonomy" id="28760"/>
    <lineage>
        <taxon>Eukaryota</taxon>
        <taxon>Metazoa</taxon>
        <taxon>Chordata</taxon>
        <taxon>Craniata</taxon>
        <taxon>Vertebrata</taxon>
        <taxon>Euteleostomi</taxon>
        <taxon>Actinopterygii</taxon>
        <taxon>Neopterygii</taxon>
        <taxon>Teleostei</taxon>
        <taxon>Neoteleostei</taxon>
        <taxon>Acanthomorphata</taxon>
        <taxon>Ovalentaria</taxon>
        <taxon>Atherinomorphae</taxon>
        <taxon>Cyprinodontiformes</taxon>
        <taxon>Goodeidae</taxon>
        <taxon>Crenichthys</taxon>
    </lineage>
</organism>
<protein>
    <submittedName>
        <fullName evidence="3">Uncharacterized protein</fullName>
    </submittedName>
</protein>
<sequence>MRVNGSSRDEQQEDEGVSSAGSGPFHSAYLLLSSYPSIMTVILIGALNWNLCFPEQKRCLQVNGRVSLDVSQSLVVGAREQFVPVVSKRLCAARQDVKQIPLPPLMRTCIRKIVGKGNL</sequence>
<proteinExistence type="predicted"/>
<dbReference type="AlphaFoldDB" id="A0AAV9SDC8"/>
<dbReference type="Proteomes" id="UP001311232">
    <property type="component" value="Unassembled WGS sequence"/>
</dbReference>
<evidence type="ECO:0000256" key="1">
    <source>
        <dbReference type="SAM" id="MobiDB-lite"/>
    </source>
</evidence>
<comment type="caution">
    <text evidence="3">The sequence shown here is derived from an EMBL/GenBank/DDBJ whole genome shotgun (WGS) entry which is preliminary data.</text>
</comment>
<feature type="region of interest" description="Disordered" evidence="1">
    <location>
        <begin position="1"/>
        <end position="23"/>
    </location>
</feature>
<dbReference type="EMBL" id="JAHHUM010000582">
    <property type="protein sequence ID" value="KAK5619264.1"/>
    <property type="molecule type" value="Genomic_DNA"/>
</dbReference>
<feature type="transmembrane region" description="Helical" evidence="2">
    <location>
        <begin position="28"/>
        <end position="51"/>
    </location>
</feature>
<evidence type="ECO:0000313" key="4">
    <source>
        <dbReference type="Proteomes" id="UP001311232"/>
    </source>
</evidence>
<evidence type="ECO:0000313" key="3">
    <source>
        <dbReference type="EMBL" id="KAK5619264.1"/>
    </source>
</evidence>
<keyword evidence="2" id="KW-0472">Membrane</keyword>
<keyword evidence="2" id="KW-0812">Transmembrane</keyword>
<evidence type="ECO:0000256" key="2">
    <source>
        <dbReference type="SAM" id="Phobius"/>
    </source>
</evidence>
<reference evidence="3 4" key="1">
    <citation type="submission" date="2021-06" db="EMBL/GenBank/DDBJ databases">
        <authorList>
            <person name="Palmer J.M."/>
        </authorList>
    </citation>
    <scope>NUCLEOTIDE SEQUENCE [LARGE SCALE GENOMIC DNA]</scope>
    <source>
        <strain evidence="3 4">MEX-2019</strain>
        <tissue evidence="3">Muscle</tissue>
    </source>
</reference>
<keyword evidence="2" id="KW-1133">Transmembrane helix</keyword>
<gene>
    <name evidence="3" type="ORF">CRENBAI_018114</name>
</gene>
<accession>A0AAV9SDC8</accession>
<keyword evidence="4" id="KW-1185">Reference proteome</keyword>